<feature type="transmembrane region" description="Helical" evidence="9">
    <location>
        <begin position="18"/>
        <end position="36"/>
    </location>
</feature>
<keyword evidence="8 9" id="KW-0472">Membrane</keyword>
<dbReference type="InterPro" id="IPR035906">
    <property type="entry name" value="MetI-like_sf"/>
</dbReference>
<comment type="similarity">
    <text evidence="2">Belongs to the binding-protein-dependent transport system permease family. HisMQ subfamily.</text>
</comment>
<evidence type="ECO:0000256" key="2">
    <source>
        <dbReference type="ARBA" id="ARBA00010072"/>
    </source>
</evidence>
<feature type="transmembrane region" description="Helical" evidence="9">
    <location>
        <begin position="209"/>
        <end position="228"/>
    </location>
</feature>
<keyword evidence="6" id="KW-0029">Amino-acid transport</keyword>
<feature type="transmembrane region" description="Helical" evidence="9">
    <location>
        <begin position="131"/>
        <end position="148"/>
    </location>
</feature>
<dbReference type="InterPro" id="IPR000515">
    <property type="entry name" value="MetI-like"/>
</dbReference>
<evidence type="ECO:0000256" key="6">
    <source>
        <dbReference type="ARBA" id="ARBA00022970"/>
    </source>
</evidence>
<feature type="transmembrane region" description="Helical" evidence="9">
    <location>
        <begin position="178"/>
        <end position="197"/>
    </location>
</feature>
<dbReference type="RefSeq" id="WP_332864645.1">
    <property type="nucleotide sequence ID" value="NZ_JBAFSM010000013.1"/>
</dbReference>
<dbReference type="NCBIfam" id="TIGR01726">
    <property type="entry name" value="HEQRo_perm_3TM"/>
    <property type="match status" value="1"/>
</dbReference>
<dbReference type="GO" id="GO:0006865">
    <property type="term" value="P:amino acid transport"/>
    <property type="evidence" value="ECO:0007669"/>
    <property type="project" value="UniProtKB-KW"/>
</dbReference>
<evidence type="ECO:0000256" key="7">
    <source>
        <dbReference type="ARBA" id="ARBA00022989"/>
    </source>
</evidence>
<evidence type="ECO:0000256" key="5">
    <source>
        <dbReference type="ARBA" id="ARBA00022692"/>
    </source>
</evidence>
<feature type="transmembrane region" description="Helical" evidence="9">
    <location>
        <begin position="248"/>
        <end position="267"/>
    </location>
</feature>
<accession>A0AAW9QH95</accession>
<organism evidence="11 12">
    <name type="scientific">Pannus brasiliensis CCIBt3594</name>
    <dbReference type="NCBI Taxonomy" id="1427578"/>
    <lineage>
        <taxon>Bacteria</taxon>
        <taxon>Bacillati</taxon>
        <taxon>Cyanobacteriota</taxon>
        <taxon>Cyanophyceae</taxon>
        <taxon>Oscillatoriophycideae</taxon>
        <taxon>Chroococcales</taxon>
        <taxon>Microcystaceae</taxon>
        <taxon>Pannus</taxon>
    </lineage>
</organism>
<dbReference type="InterPro" id="IPR043429">
    <property type="entry name" value="ArtM/GltK/GlnP/TcyL/YhdX-like"/>
</dbReference>
<dbReference type="PANTHER" id="PTHR30614:SF37">
    <property type="entry name" value="AMINO-ACID ABC TRANSPORTER PERMEASE PROTEIN YHDX-RELATED"/>
    <property type="match status" value="1"/>
</dbReference>
<evidence type="ECO:0000313" key="12">
    <source>
        <dbReference type="Proteomes" id="UP001328733"/>
    </source>
</evidence>
<comment type="subcellular location">
    <subcellularLocation>
        <location evidence="1 9">Cell membrane</location>
        <topology evidence="1 9">Multi-pass membrane protein</topology>
    </subcellularLocation>
</comment>
<evidence type="ECO:0000256" key="9">
    <source>
        <dbReference type="RuleBase" id="RU363032"/>
    </source>
</evidence>
<sequence length="379" mass="42645">MTRREKISLWYDDRFRKIFLQAIIFLIVFSILFYFGRNLVLNFRRLRLSFGFGFLFDRSASFSIGDSPIPFSPSDPYIRAVFVGLLNSLRVMISGIILSIALGVAIGLGRLSDNWLVRQLATVYVETIRNTPLLLQLFFWYFAVFLQLPKIDDPLQIGASIFISNAGIYLPFPANSLQTWLSLIIIIISLVAAWFLWRRESDRTSEKLVFIPVSIAIIALVFGLQWRVPRFDSIEQSIDSGLHLSSEFSTLLIGLTVYTAAFIAETVRAGIQSVSKGQWEAARAIGLQPGTITRLIVFPQALRVMIPPLTNECLNLAKNSSLAIAIGYTDIYAVSSTIANQTGKSVEMLIVVMATYLSFNLIVSLIMNRVNQRVKIPER</sequence>
<proteinExistence type="inferred from homology"/>
<evidence type="ECO:0000256" key="3">
    <source>
        <dbReference type="ARBA" id="ARBA00022448"/>
    </source>
</evidence>
<keyword evidence="12" id="KW-1185">Reference proteome</keyword>
<feature type="transmembrane region" description="Helical" evidence="9">
    <location>
        <begin position="89"/>
        <end position="111"/>
    </location>
</feature>
<keyword evidence="5 9" id="KW-0812">Transmembrane</keyword>
<evidence type="ECO:0000313" key="11">
    <source>
        <dbReference type="EMBL" id="MEG3437160.1"/>
    </source>
</evidence>
<keyword evidence="7 9" id="KW-1133">Transmembrane helix</keyword>
<dbReference type="Gene3D" id="1.10.3720.10">
    <property type="entry name" value="MetI-like"/>
    <property type="match status" value="2"/>
</dbReference>
<dbReference type="PANTHER" id="PTHR30614">
    <property type="entry name" value="MEMBRANE COMPONENT OF AMINO ACID ABC TRANSPORTER"/>
    <property type="match status" value="1"/>
</dbReference>
<evidence type="ECO:0000259" key="10">
    <source>
        <dbReference type="PROSITE" id="PS50928"/>
    </source>
</evidence>
<keyword evidence="4" id="KW-1003">Cell membrane</keyword>
<dbReference type="Pfam" id="PF00528">
    <property type="entry name" value="BPD_transp_1"/>
    <property type="match status" value="1"/>
</dbReference>
<feature type="transmembrane region" description="Helical" evidence="9">
    <location>
        <begin position="348"/>
        <end position="367"/>
    </location>
</feature>
<evidence type="ECO:0000256" key="8">
    <source>
        <dbReference type="ARBA" id="ARBA00023136"/>
    </source>
</evidence>
<dbReference type="GO" id="GO:0022857">
    <property type="term" value="F:transmembrane transporter activity"/>
    <property type="evidence" value="ECO:0007669"/>
    <property type="project" value="InterPro"/>
</dbReference>
<name>A0AAW9QH95_9CHRO</name>
<dbReference type="InterPro" id="IPR010065">
    <property type="entry name" value="AA_ABC_transptr_permease_3TM"/>
</dbReference>
<dbReference type="PROSITE" id="PS50928">
    <property type="entry name" value="ABC_TM1"/>
    <property type="match status" value="1"/>
</dbReference>
<feature type="domain" description="ABC transmembrane type-1" evidence="10">
    <location>
        <begin position="85"/>
        <end position="367"/>
    </location>
</feature>
<evidence type="ECO:0000256" key="4">
    <source>
        <dbReference type="ARBA" id="ARBA00022475"/>
    </source>
</evidence>
<dbReference type="Proteomes" id="UP001328733">
    <property type="component" value="Unassembled WGS sequence"/>
</dbReference>
<protein>
    <submittedName>
        <fullName evidence="11">ABC transporter permease subunit</fullName>
    </submittedName>
</protein>
<dbReference type="AlphaFoldDB" id="A0AAW9QH95"/>
<comment type="caution">
    <text evidence="11">The sequence shown here is derived from an EMBL/GenBank/DDBJ whole genome shotgun (WGS) entry which is preliminary data.</text>
</comment>
<dbReference type="CDD" id="cd06261">
    <property type="entry name" value="TM_PBP2"/>
    <property type="match status" value="1"/>
</dbReference>
<keyword evidence="3 9" id="KW-0813">Transport</keyword>
<dbReference type="GO" id="GO:0043190">
    <property type="term" value="C:ATP-binding cassette (ABC) transporter complex"/>
    <property type="evidence" value="ECO:0007669"/>
    <property type="project" value="InterPro"/>
</dbReference>
<evidence type="ECO:0000256" key="1">
    <source>
        <dbReference type="ARBA" id="ARBA00004651"/>
    </source>
</evidence>
<dbReference type="EMBL" id="JBAFSM010000013">
    <property type="protein sequence ID" value="MEG3437160.1"/>
    <property type="molecule type" value="Genomic_DNA"/>
</dbReference>
<gene>
    <name evidence="11" type="ORF">V0288_08520</name>
</gene>
<dbReference type="SUPFAM" id="SSF161098">
    <property type="entry name" value="MetI-like"/>
    <property type="match status" value="2"/>
</dbReference>
<reference evidence="11 12" key="1">
    <citation type="submission" date="2024-01" db="EMBL/GenBank/DDBJ databases">
        <title>Genomic insights into the taxonomy and metabolism of the cyanobacterium Pannus brasiliensis CCIBt3594.</title>
        <authorList>
            <person name="Machado M."/>
            <person name="Botero N.B."/>
            <person name="Andreote A.P.D."/>
            <person name="Feitosa A.M.T."/>
            <person name="Popin R."/>
            <person name="Sivonen K."/>
            <person name="Fiore M.F."/>
        </authorList>
    </citation>
    <scope>NUCLEOTIDE SEQUENCE [LARGE SCALE GENOMIC DNA]</scope>
    <source>
        <strain evidence="11 12">CCIBt3594</strain>
    </source>
</reference>